<organism evidence="2 3">
    <name type="scientific">Zasmidium cellare ATCC 36951</name>
    <dbReference type="NCBI Taxonomy" id="1080233"/>
    <lineage>
        <taxon>Eukaryota</taxon>
        <taxon>Fungi</taxon>
        <taxon>Dikarya</taxon>
        <taxon>Ascomycota</taxon>
        <taxon>Pezizomycotina</taxon>
        <taxon>Dothideomycetes</taxon>
        <taxon>Dothideomycetidae</taxon>
        <taxon>Mycosphaerellales</taxon>
        <taxon>Mycosphaerellaceae</taxon>
        <taxon>Zasmidium</taxon>
    </lineage>
</organism>
<feature type="chain" id="PRO_5025421116" evidence="1">
    <location>
        <begin position="22"/>
        <end position="368"/>
    </location>
</feature>
<evidence type="ECO:0000256" key="1">
    <source>
        <dbReference type="SAM" id="SignalP"/>
    </source>
</evidence>
<keyword evidence="3" id="KW-1185">Reference proteome</keyword>
<dbReference type="RefSeq" id="XP_033672698.1">
    <property type="nucleotide sequence ID" value="XM_033811539.1"/>
</dbReference>
<name>A0A6A6D134_ZASCE</name>
<proteinExistence type="predicted"/>
<evidence type="ECO:0000313" key="2">
    <source>
        <dbReference type="EMBL" id="KAF2171809.1"/>
    </source>
</evidence>
<accession>A0A6A6D134</accession>
<evidence type="ECO:0000313" key="3">
    <source>
        <dbReference type="Proteomes" id="UP000799537"/>
    </source>
</evidence>
<gene>
    <name evidence="2" type="ORF">M409DRAFT_50447</name>
</gene>
<reference evidence="2" key="1">
    <citation type="journal article" date="2020" name="Stud. Mycol.">
        <title>101 Dothideomycetes genomes: a test case for predicting lifestyles and emergence of pathogens.</title>
        <authorList>
            <person name="Haridas S."/>
            <person name="Albert R."/>
            <person name="Binder M."/>
            <person name="Bloem J."/>
            <person name="Labutti K."/>
            <person name="Salamov A."/>
            <person name="Andreopoulos B."/>
            <person name="Baker S."/>
            <person name="Barry K."/>
            <person name="Bills G."/>
            <person name="Bluhm B."/>
            <person name="Cannon C."/>
            <person name="Castanera R."/>
            <person name="Culley D."/>
            <person name="Daum C."/>
            <person name="Ezra D."/>
            <person name="Gonzalez J."/>
            <person name="Henrissat B."/>
            <person name="Kuo A."/>
            <person name="Liang C."/>
            <person name="Lipzen A."/>
            <person name="Lutzoni F."/>
            <person name="Magnuson J."/>
            <person name="Mondo S."/>
            <person name="Nolan M."/>
            <person name="Ohm R."/>
            <person name="Pangilinan J."/>
            <person name="Park H.-J."/>
            <person name="Ramirez L."/>
            <person name="Alfaro M."/>
            <person name="Sun H."/>
            <person name="Tritt A."/>
            <person name="Yoshinaga Y."/>
            <person name="Zwiers L.-H."/>
            <person name="Turgeon B."/>
            <person name="Goodwin S."/>
            <person name="Spatafora J."/>
            <person name="Crous P."/>
            <person name="Grigoriev I."/>
        </authorList>
    </citation>
    <scope>NUCLEOTIDE SEQUENCE</scope>
    <source>
        <strain evidence="2">ATCC 36951</strain>
    </source>
</reference>
<dbReference type="AlphaFoldDB" id="A0A6A6D134"/>
<sequence length="368" mass="41695">MRLSNLFYLMVASTSVHLGRAHGQNTSTDASQLTYEAPRNGHLSKRVFSIPNENTLEAYTQWMANEATKPTTHRLRDANEPEFADHPVDIGSTSEVHVFGREVISASVTDLNGCTSVIVVSKRGLYISHLFEVPSFKAKTEGGRVIVPESFDKDVKHDLIKGGTAKDPNTGKALMRGLAALKSTGLPFHEKTADGGENLIAFFIVTPRHISRTTPNHRPPRPMEHPDDLQYSDKVQWIHKALADLFPQSRRREVIQYEKRLPPELNNPNDQNRAACGKILFQYDPYAKDVTVPDRRDESGRPCKVQAAGFRLWFMERPRPADVMWAAELDQRTFGKQTKFPRRWLWERGQKNDVCDMKGKTLEESGFN</sequence>
<dbReference type="EMBL" id="ML993582">
    <property type="protein sequence ID" value="KAF2171809.1"/>
    <property type="molecule type" value="Genomic_DNA"/>
</dbReference>
<dbReference type="Proteomes" id="UP000799537">
    <property type="component" value="Unassembled WGS sequence"/>
</dbReference>
<keyword evidence="1" id="KW-0732">Signal</keyword>
<dbReference type="GeneID" id="54564811"/>
<feature type="signal peptide" evidence="1">
    <location>
        <begin position="1"/>
        <end position="21"/>
    </location>
</feature>
<dbReference type="OrthoDB" id="3886018at2759"/>
<protein>
    <submittedName>
        <fullName evidence="2">Uncharacterized protein</fullName>
    </submittedName>
</protein>